<proteinExistence type="predicted"/>
<feature type="transmembrane region" description="Helical" evidence="1">
    <location>
        <begin position="267"/>
        <end position="290"/>
    </location>
</feature>
<name>A0A6S6S958_9BACT</name>
<dbReference type="AlphaFoldDB" id="A0A6S6S958"/>
<dbReference type="EMBL" id="CACVAQ010000080">
    <property type="protein sequence ID" value="CAA6802736.1"/>
    <property type="molecule type" value="Genomic_DNA"/>
</dbReference>
<keyword evidence="1" id="KW-1133">Transmembrane helix</keyword>
<evidence type="ECO:0000256" key="1">
    <source>
        <dbReference type="SAM" id="Phobius"/>
    </source>
</evidence>
<feature type="transmembrane region" description="Helical" evidence="1">
    <location>
        <begin position="144"/>
        <end position="164"/>
    </location>
</feature>
<evidence type="ECO:0000313" key="2">
    <source>
        <dbReference type="EMBL" id="CAA6802736.1"/>
    </source>
</evidence>
<protein>
    <submittedName>
        <fullName evidence="2">DUF3592 domain-containing protein</fullName>
    </submittedName>
</protein>
<accession>A0A6S6S958</accession>
<sequence>MNKILNQDTFREVPPRHLNIFTQIQVLFGGFNVLFGSLFFWFGMVFVLIFVGQSDAIHWFSMDGEWKETEGLLLEINDGNGFVNDEPIYEYVFTYSANGQSFTGKSNGLFRGEEENTLIQIEYKAENPIRSRILGMRSEVFPGWVVFIVLIFPIMGLVFLILGLKENKKALSLLINGSFTRGKMLHYEATNTRINHQTVYAYKFEFQASNKMYTAECKTHLTDKIEDEETEKILYSKADPRLNLVYDAMGAAPKLDRYGKIEQANALALKVLIPTVLGLVVNALIFILLYL</sequence>
<keyword evidence="1" id="KW-0472">Membrane</keyword>
<keyword evidence="1" id="KW-0812">Transmembrane</keyword>
<gene>
    <name evidence="2" type="ORF">HELGO_WM12033</name>
</gene>
<feature type="transmembrane region" description="Helical" evidence="1">
    <location>
        <begin position="26"/>
        <end position="51"/>
    </location>
</feature>
<organism evidence="2">
    <name type="scientific">uncultured Aureispira sp</name>
    <dbReference type="NCBI Taxonomy" id="1331704"/>
    <lineage>
        <taxon>Bacteria</taxon>
        <taxon>Pseudomonadati</taxon>
        <taxon>Bacteroidota</taxon>
        <taxon>Saprospiria</taxon>
        <taxon>Saprospirales</taxon>
        <taxon>Saprospiraceae</taxon>
        <taxon>Aureispira</taxon>
        <taxon>environmental samples</taxon>
    </lineage>
</organism>
<reference evidence="2" key="1">
    <citation type="submission" date="2020-01" db="EMBL/GenBank/DDBJ databases">
        <authorList>
            <person name="Meier V. D."/>
            <person name="Meier V D."/>
        </authorList>
    </citation>
    <scope>NUCLEOTIDE SEQUENCE</scope>
    <source>
        <strain evidence="2">HLG_WM_MAG_10</strain>
    </source>
</reference>